<name>A0A9C6XAD5_FRAOC</name>
<evidence type="ECO:0000313" key="2">
    <source>
        <dbReference type="RefSeq" id="XP_052132097.1"/>
    </source>
</evidence>
<keyword evidence="1" id="KW-1185">Reference proteome</keyword>
<reference evidence="2 3" key="1">
    <citation type="submission" date="2025-04" db="UniProtKB">
        <authorList>
            <consortium name="RefSeq"/>
        </authorList>
    </citation>
    <scope>IDENTIFICATION</scope>
    <source>
        <tissue evidence="2 3">Whole organism</tissue>
    </source>
</reference>
<dbReference type="Proteomes" id="UP000504606">
    <property type="component" value="Unplaced"/>
</dbReference>
<organism evidence="1 3">
    <name type="scientific">Frankliniella occidentalis</name>
    <name type="common">Western flower thrips</name>
    <name type="synonym">Euthrips occidentalis</name>
    <dbReference type="NCBI Taxonomy" id="133901"/>
    <lineage>
        <taxon>Eukaryota</taxon>
        <taxon>Metazoa</taxon>
        <taxon>Ecdysozoa</taxon>
        <taxon>Arthropoda</taxon>
        <taxon>Hexapoda</taxon>
        <taxon>Insecta</taxon>
        <taxon>Pterygota</taxon>
        <taxon>Neoptera</taxon>
        <taxon>Paraneoptera</taxon>
        <taxon>Thysanoptera</taxon>
        <taxon>Terebrantia</taxon>
        <taxon>Thripoidea</taxon>
        <taxon>Thripidae</taxon>
        <taxon>Frankliniella</taxon>
    </lineage>
</organism>
<dbReference type="KEGG" id="foc:127751890"/>
<sequence length="166" mass="19116">MGSSAKYFLRAASKEVMFVLSVSHRSTDKSKNGSNLIELMPQLGQTSTKECFHLLFLDDHQKLCTVELSAGWMHQDCNRHRMFRNITNIYRQQKVTSDESSGKRDPETISSIILLLFWIMSLDFNWHDFPAANLLAFQQVNTPQLLQLFCNVMVASLINHVSFWNS</sequence>
<protein>
    <submittedName>
        <fullName evidence="2 3">Uncharacterized protein LOC127751890</fullName>
    </submittedName>
</protein>
<proteinExistence type="predicted"/>
<evidence type="ECO:0000313" key="3">
    <source>
        <dbReference type="RefSeq" id="XP_052132098.1"/>
    </source>
</evidence>
<dbReference type="AlphaFoldDB" id="A0A9C6XAD5"/>
<gene>
    <name evidence="2 3" type="primary">LOC127751890</name>
</gene>
<evidence type="ECO:0000313" key="1">
    <source>
        <dbReference type="Proteomes" id="UP000504606"/>
    </source>
</evidence>
<dbReference type="RefSeq" id="XP_052132098.1">
    <property type="nucleotide sequence ID" value="XM_052276138.1"/>
</dbReference>
<accession>A0A9C6XAD5</accession>
<dbReference type="GeneID" id="127751890"/>
<dbReference type="RefSeq" id="XP_052132097.1">
    <property type="nucleotide sequence ID" value="XM_052276137.1"/>
</dbReference>